<dbReference type="Proteomes" id="UP001501074">
    <property type="component" value="Unassembled WGS sequence"/>
</dbReference>
<gene>
    <name evidence="4" type="ORF">GCM10022223_36740</name>
</gene>
<evidence type="ECO:0000256" key="1">
    <source>
        <dbReference type="ARBA" id="ARBA00022553"/>
    </source>
</evidence>
<keyword evidence="1" id="KW-0597">Phosphoprotein</keyword>
<sequence>MSSRCPDGHISESTDYCDVCGQPIGATPTPPPLPPSNPLDLISPAQPGGGQPEKDCPHCNSVVPADDLFCEVCGYDFTTGVMPEPVGGTPEPAPSAAEPAALQPPDPTVPVATQASQTPLTWVAEVWVDPDWYSTQESDEPCPSPGMPQVVPLWDQSILVGRRSTSRNIHPQVDCGNDHGVSRRHAQLTTDGQRWFAEDLQSSNGTHIAPAGAPLPTTPIPGGQRTEFREGDRVYVGAWTRIVIRRATPDEY</sequence>
<feature type="compositionally biased region" description="Pro residues" evidence="2">
    <location>
        <begin position="28"/>
        <end position="37"/>
    </location>
</feature>
<dbReference type="SUPFAM" id="SSF49879">
    <property type="entry name" value="SMAD/FHA domain"/>
    <property type="match status" value="1"/>
</dbReference>
<evidence type="ECO:0000313" key="5">
    <source>
        <dbReference type="Proteomes" id="UP001501074"/>
    </source>
</evidence>
<feature type="region of interest" description="Disordered" evidence="2">
    <location>
        <begin position="1"/>
        <end position="54"/>
    </location>
</feature>
<evidence type="ECO:0000259" key="3">
    <source>
        <dbReference type="PROSITE" id="PS50006"/>
    </source>
</evidence>
<dbReference type="EMBL" id="BAAAZO010000006">
    <property type="protein sequence ID" value="GAA3616885.1"/>
    <property type="molecule type" value="Genomic_DNA"/>
</dbReference>
<feature type="domain" description="FHA" evidence="3">
    <location>
        <begin position="158"/>
        <end position="208"/>
    </location>
</feature>
<accession>A0ABP6ZSZ0</accession>
<name>A0ABP6ZSZ0_9ACTN</name>
<comment type="caution">
    <text evidence="4">The sequence shown here is derived from an EMBL/GenBank/DDBJ whole genome shotgun (WGS) entry which is preliminary data.</text>
</comment>
<dbReference type="Gene3D" id="2.60.200.20">
    <property type="match status" value="1"/>
</dbReference>
<dbReference type="PROSITE" id="PS50006">
    <property type="entry name" value="FHA_DOMAIN"/>
    <property type="match status" value="1"/>
</dbReference>
<dbReference type="RefSeq" id="WP_231482616.1">
    <property type="nucleotide sequence ID" value="NZ_BAAAZO010000006.1"/>
</dbReference>
<dbReference type="InterPro" id="IPR025874">
    <property type="entry name" value="DZR"/>
</dbReference>
<protein>
    <recommendedName>
        <fullName evidence="3">FHA domain-containing protein</fullName>
    </recommendedName>
</protein>
<dbReference type="SMART" id="SM00240">
    <property type="entry name" value="FHA"/>
    <property type="match status" value="1"/>
</dbReference>
<feature type="region of interest" description="Disordered" evidence="2">
    <location>
        <begin position="204"/>
        <end position="226"/>
    </location>
</feature>
<dbReference type="CDD" id="cd00060">
    <property type="entry name" value="FHA"/>
    <property type="match status" value="1"/>
</dbReference>
<evidence type="ECO:0000256" key="2">
    <source>
        <dbReference type="SAM" id="MobiDB-lite"/>
    </source>
</evidence>
<dbReference type="InterPro" id="IPR008984">
    <property type="entry name" value="SMAD_FHA_dom_sf"/>
</dbReference>
<dbReference type="Pfam" id="PF12773">
    <property type="entry name" value="DZR"/>
    <property type="match status" value="1"/>
</dbReference>
<dbReference type="Pfam" id="PF00498">
    <property type="entry name" value="FHA"/>
    <property type="match status" value="1"/>
</dbReference>
<dbReference type="InterPro" id="IPR000253">
    <property type="entry name" value="FHA_dom"/>
</dbReference>
<evidence type="ECO:0000313" key="4">
    <source>
        <dbReference type="EMBL" id="GAA3616885.1"/>
    </source>
</evidence>
<proteinExistence type="predicted"/>
<organism evidence="4 5">
    <name type="scientific">Kineosporia mesophila</name>
    <dbReference type="NCBI Taxonomy" id="566012"/>
    <lineage>
        <taxon>Bacteria</taxon>
        <taxon>Bacillati</taxon>
        <taxon>Actinomycetota</taxon>
        <taxon>Actinomycetes</taxon>
        <taxon>Kineosporiales</taxon>
        <taxon>Kineosporiaceae</taxon>
        <taxon>Kineosporia</taxon>
    </lineage>
</organism>
<reference evidence="5" key="1">
    <citation type="journal article" date="2019" name="Int. J. Syst. Evol. Microbiol.">
        <title>The Global Catalogue of Microorganisms (GCM) 10K type strain sequencing project: providing services to taxonomists for standard genome sequencing and annotation.</title>
        <authorList>
            <consortium name="The Broad Institute Genomics Platform"/>
            <consortium name="The Broad Institute Genome Sequencing Center for Infectious Disease"/>
            <person name="Wu L."/>
            <person name="Ma J."/>
        </authorList>
    </citation>
    <scope>NUCLEOTIDE SEQUENCE [LARGE SCALE GENOMIC DNA]</scope>
    <source>
        <strain evidence="5">JCM 16902</strain>
    </source>
</reference>
<feature type="compositionally biased region" description="Basic and acidic residues" evidence="2">
    <location>
        <begin position="1"/>
        <end position="12"/>
    </location>
</feature>
<keyword evidence="5" id="KW-1185">Reference proteome</keyword>